<evidence type="ECO:0000256" key="2">
    <source>
        <dbReference type="ARBA" id="ARBA00004328"/>
    </source>
</evidence>
<comment type="function">
    <text evidence="1">Forms the portal vertex of the capsid. This portal plays critical roles in head assembly, genome packaging, neck/tail attachment, and genome ejection. The portal protein multimerizes as a single ring-shaped homododecamer arranged around a central channel.</text>
</comment>
<keyword evidence="7" id="KW-0118">Viral capsid assembly</keyword>
<keyword evidence="5" id="KW-1188">Viral release from host cell</keyword>
<accession>A0A8S5SQV5</accession>
<keyword evidence="8" id="KW-1171">Viral genome ejection through host cell envelope</keyword>
<evidence type="ECO:0000256" key="3">
    <source>
        <dbReference type="ARBA" id="ARBA00022470"/>
    </source>
</evidence>
<comment type="subcellular location">
    <subcellularLocation>
        <location evidence="2">Virion</location>
    </subcellularLocation>
</comment>
<keyword evidence="9" id="KW-0231">Viral genome packaging</keyword>
<sequence>MESLKTQVRRRWEDLKAERSTWMPHWREISEVLLPRSGRFLPSGNNKGNRNAYRAILDNTGTRALRTLSGGMMSGMTSPARPWFRLTTLNPELDESYEVKAWMSKVTSLMQMVFYKSNVYRALQMAYEELGAFGTSATIILDDYERVIHCMPLTIGEFAIATDSRGQVDTLYREFRMTVSMLVGEFGLENVSDSVRKQYEEGKRDAWVHVVNAIEPRLNYDPRKHDNKNMPWRSVYFEVESSEDKVLRETGFRNFPALCARWSVTGGDIYGNSPGMEALGDLKQLQQEQKRKSQAIDYQTNPPVIMPAELKNAGANILPGGVTYYSNAAQAQNIRSAFEVPLRLDFLLQDIQDTRERINETFYRDIFMMMANSTDKTMTATEVAERHEEKMILMGPVLERLNSEALDPLIALTFERMVETNMLPPIPEELQGAPVNVEFISILAQAQKAITTNSIDRFTQNLGVLAGMKPDMLDKFNSDFWVDYYSDALGIDPRFIVSGDQVTLIRQQRAQQEQAAQQMAMMQQGANVAKNLGISADSLQSQSPDQIMGAFTGY</sequence>
<protein>
    <submittedName>
        <fullName evidence="11">Head to tail connecting protein</fullName>
    </submittedName>
</protein>
<dbReference type="Pfam" id="PF12236">
    <property type="entry name" value="Head-tail_con"/>
    <property type="match status" value="1"/>
</dbReference>
<dbReference type="GO" id="GO:0044423">
    <property type="term" value="C:virion component"/>
    <property type="evidence" value="ECO:0007669"/>
    <property type="project" value="UniProtKB-KW"/>
</dbReference>
<keyword evidence="6" id="KW-0946">Virion</keyword>
<reference evidence="11" key="1">
    <citation type="journal article" date="2021" name="Proc. Natl. Acad. Sci. U.S.A.">
        <title>A Catalog of Tens of Thousands of Viruses from Human Metagenomes Reveals Hidden Associations with Chronic Diseases.</title>
        <authorList>
            <person name="Tisza M.J."/>
            <person name="Buck C.B."/>
        </authorList>
    </citation>
    <scope>NUCLEOTIDE SEQUENCE</scope>
    <source>
        <strain evidence="11">CtXBg1</strain>
    </source>
</reference>
<evidence type="ECO:0000256" key="9">
    <source>
        <dbReference type="ARBA" id="ARBA00023219"/>
    </source>
</evidence>
<evidence type="ECO:0000256" key="5">
    <source>
        <dbReference type="ARBA" id="ARBA00022612"/>
    </source>
</evidence>
<evidence type="ECO:0000256" key="10">
    <source>
        <dbReference type="ARBA" id="ARBA00023296"/>
    </source>
</evidence>
<dbReference type="EMBL" id="BK032653">
    <property type="protein sequence ID" value="DAF53420.1"/>
    <property type="molecule type" value="Genomic_DNA"/>
</dbReference>
<evidence type="ECO:0000256" key="4">
    <source>
        <dbReference type="ARBA" id="ARBA00022595"/>
    </source>
</evidence>
<keyword evidence="3" id="KW-1244">Viral short tail ejection system</keyword>
<proteinExistence type="predicted"/>
<evidence type="ECO:0000256" key="8">
    <source>
        <dbReference type="ARBA" id="ARBA00023009"/>
    </source>
</evidence>
<evidence type="ECO:0000256" key="1">
    <source>
        <dbReference type="ARBA" id="ARBA00003421"/>
    </source>
</evidence>
<evidence type="ECO:0000256" key="6">
    <source>
        <dbReference type="ARBA" id="ARBA00022844"/>
    </source>
</evidence>
<dbReference type="GO" id="GO:0099002">
    <property type="term" value="P:symbiont genome ejection through host cell envelope, short tail mechanism"/>
    <property type="evidence" value="ECO:0007669"/>
    <property type="project" value="UniProtKB-KW"/>
</dbReference>
<evidence type="ECO:0000313" key="11">
    <source>
        <dbReference type="EMBL" id="DAF53420.1"/>
    </source>
</evidence>
<evidence type="ECO:0000256" key="7">
    <source>
        <dbReference type="ARBA" id="ARBA00022950"/>
    </source>
</evidence>
<dbReference type="InterPro" id="IPR020991">
    <property type="entry name" value="Connector_podovirus"/>
</dbReference>
<organism evidence="11">
    <name type="scientific">Podoviridae sp. ctXBg1</name>
    <dbReference type="NCBI Taxonomy" id="2827739"/>
    <lineage>
        <taxon>Viruses</taxon>
        <taxon>Duplodnaviria</taxon>
        <taxon>Heunggongvirae</taxon>
        <taxon>Uroviricota</taxon>
        <taxon>Caudoviricetes</taxon>
    </lineage>
</organism>
<keyword evidence="4" id="KW-1162">Viral penetration into host cytoplasm</keyword>
<name>A0A8S5SQV5_9CAUD</name>
<keyword evidence="10" id="KW-1160">Virus entry into host cell</keyword>